<evidence type="ECO:0000256" key="4">
    <source>
        <dbReference type="PROSITE-ProRule" id="PRU00335"/>
    </source>
</evidence>
<keyword evidence="1" id="KW-0805">Transcription regulation</keyword>
<name>A0A329BMJ1_9BURK</name>
<dbReference type="PANTHER" id="PTHR30055:SF234">
    <property type="entry name" value="HTH-TYPE TRANSCRIPTIONAL REGULATOR BETI"/>
    <property type="match status" value="1"/>
</dbReference>
<protein>
    <submittedName>
        <fullName evidence="7">TetR family transcriptional regulator</fullName>
    </submittedName>
</protein>
<dbReference type="STRING" id="1169143.GCA_000383275_04916"/>
<dbReference type="Proteomes" id="UP000248918">
    <property type="component" value="Unassembled WGS sequence"/>
</dbReference>
<dbReference type="Gene3D" id="1.10.357.10">
    <property type="entry name" value="Tetracycline Repressor, domain 2"/>
    <property type="match status" value="1"/>
</dbReference>
<dbReference type="EMBL" id="QLTK01000020">
    <property type="protein sequence ID" value="RAS23499.1"/>
    <property type="molecule type" value="Genomic_DNA"/>
</dbReference>
<proteinExistence type="predicted"/>
<dbReference type="PROSITE" id="PS50977">
    <property type="entry name" value="HTH_TETR_2"/>
    <property type="match status" value="1"/>
</dbReference>
<dbReference type="InterPro" id="IPR036271">
    <property type="entry name" value="Tet_transcr_reg_TetR-rel_C_sf"/>
</dbReference>
<gene>
    <name evidence="7" type="ORF">BX591_120105</name>
</gene>
<feature type="domain" description="HTH tetR-type" evidence="6">
    <location>
        <begin position="19"/>
        <end position="79"/>
    </location>
</feature>
<keyword evidence="2 4" id="KW-0238">DNA-binding</keyword>
<evidence type="ECO:0000259" key="6">
    <source>
        <dbReference type="PROSITE" id="PS50977"/>
    </source>
</evidence>
<dbReference type="Pfam" id="PF00440">
    <property type="entry name" value="TetR_N"/>
    <property type="match status" value="1"/>
</dbReference>
<dbReference type="PANTHER" id="PTHR30055">
    <property type="entry name" value="HTH-TYPE TRANSCRIPTIONAL REGULATOR RUTR"/>
    <property type="match status" value="1"/>
</dbReference>
<dbReference type="PRINTS" id="PR00455">
    <property type="entry name" value="HTHTETR"/>
</dbReference>
<evidence type="ECO:0000256" key="1">
    <source>
        <dbReference type="ARBA" id="ARBA00023015"/>
    </source>
</evidence>
<sequence>MNTAKRLRRSPEGGYARGEETRHRIIEAAVELFGEHGFEGASTRDIAARAGVNAPALQYYFENKEGVYRACVEALADDAWQTFGPAVEHAQQMLRENADTDVLIDAFLGIQDVMADRTFEKANKPGRRMFFAREQAGYEPESATRILACKIREPLNDASAALLSRITGRAADDPTTLIRSFSLHGQLVIFHVAHRSTLAMLGWTSIDAEKAEQLKSTIREQTRTLLEHWSREREEAALVSANAARTTKSTKVAKPNKASTPATPTTPAASKAKSRKPA</sequence>
<dbReference type="RefSeq" id="WP_111933975.1">
    <property type="nucleotide sequence ID" value="NZ_CADFFP010000022.1"/>
</dbReference>
<evidence type="ECO:0000256" key="2">
    <source>
        <dbReference type="ARBA" id="ARBA00023125"/>
    </source>
</evidence>
<dbReference type="SUPFAM" id="SSF48498">
    <property type="entry name" value="Tetracyclin repressor-like, C-terminal domain"/>
    <property type="match status" value="1"/>
</dbReference>
<evidence type="ECO:0000313" key="7">
    <source>
        <dbReference type="EMBL" id="RAS23499.1"/>
    </source>
</evidence>
<dbReference type="InterPro" id="IPR015292">
    <property type="entry name" value="Tscrpt_reg_YbiH_C"/>
</dbReference>
<dbReference type="OrthoDB" id="2356263at2"/>
<accession>A0A329BMJ1</accession>
<dbReference type="Pfam" id="PF09209">
    <property type="entry name" value="CecR_C"/>
    <property type="match status" value="1"/>
</dbReference>
<dbReference type="GO" id="GO:0000976">
    <property type="term" value="F:transcription cis-regulatory region binding"/>
    <property type="evidence" value="ECO:0007669"/>
    <property type="project" value="TreeGrafter"/>
</dbReference>
<reference evidence="7 8" key="1">
    <citation type="submission" date="2018-06" db="EMBL/GenBank/DDBJ databases">
        <title>Genomic Encyclopedia of Type Strains, Phase III (KMG-III): the genomes of soil and plant-associated and newly described type strains.</title>
        <authorList>
            <person name="Whitman W."/>
        </authorList>
    </citation>
    <scope>NUCLEOTIDE SEQUENCE [LARGE SCALE GENOMIC DNA]</scope>
    <source>
        <strain evidence="7 8">LMG 23644</strain>
    </source>
</reference>
<dbReference type="InterPro" id="IPR001647">
    <property type="entry name" value="HTH_TetR"/>
</dbReference>
<comment type="caution">
    <text evidence="7">The sequence shown here is derived from an EMBL/GenBank/DDBJ whole genome shotgun (WGS) entry which is preliminary data.</text>
</comment>
<feature type="compositionally biased region" description="Low complexity" evidence="5">
    <location>
        <begin position="253"/>
        <end position="271"/>
    </location>
</feature>
<keyword evidence="3" id="KW-0804">Transcription</keyword>
<evidence type="ECO:0000256" key="5">
    <source>
        <dbReference type="SAM" id="MobiDB-lite"/>
    </source>
</evidence>
<dbReference type="InterPro" id="IPR009057">
    <property type="entry name" value="Homeodomain-like_sf"/>
</dbReference>
<dbReference type="GO" id="GO:0003700">
    <property type="term" value="F:DNA-binding transcription factor activity"/>
    <property type="evidence" value="ECO:0007669"/>
    <property type="project" value="TreeGrafter"/>
</dbReference>
<dbReference type="SUPFAM" id="SSF46689">
    <property type="entry name" value="Homeodomain-like"/>
    <property type="match status" value="1"/>
</dbReference>
<feature type="region of interest" description="Disordered" evidence="5">
    <location>
        <begin position="238"/>
        <end position="278"/>
    </location>
</feature>
<dbReference type="Gene3D" id="1.10.10.60">
    <property type="entry name" value="Homeodomain-like"/>
    <property type="match status" value="1"/>
</dbReference>
<feature type="DNA-binding region" description="H-T-H motif" evidence="4">
    <location>
        <begin position="42"/>
        <end position="61"/>
    </location>
</feature>
<organism evidence="7 8">
    <name type="scientific">Paraburkholderia bryophila</name>
    <dbReference type="NCBI Taxonomy" id="420952"/>
    <lineage>
        <taxon>Bacteria</taxon>
        <taxon>Pseudomonadati</taxon>
        <taxon>Pseudomonadota</taxon>
        <taxon>Betaproteobacteria</taxon>
        <taxon>Burkholderiales</taxon>
        <taxon>Burkholderiaceae</taxon>
        <taxon>Paraburkholderia</taxon>
    </lineage>
</organism>
<dbReference type="AlphaFoldDB" id="A0A329BMJ1"/>
<evidence type="ECO:0000313" key="8">
    <source>
        <dbReference type="Proteomes" id="UP000248918"/>
    </source>
</evidence>
<evidence type="ECO:0000256" key="3">
    <source>
        <dbReference type="ARBA" id="ARBA00023163"/>
    </source>
</evidence>
<dbReference type="InterPro" id="IPR050109">
    <property type="entry name" value="HTH-type_TetR-like_transc_reg"/>
</dbReference>